<dbReference type="Proteomes" id="UP000051679">
    <property type="component" value="Unassembled WGS sequence"/>
</dbReference>
<dbReference type="RefSeq" id="WP_054679042.1">
    <property type="nucleotide sequence ID" value="NZ_AYYO01000017.1"/>
</dbReference>
<protein>
    <submittedName>
        <fullName evidence="1">Uncharacterized protein</fullName>
    </submittedName>
</protein>
<organism evidence="1 2">
    <name type="scientific">Lacticaseibacillus sharpeae JCM 1186 = DSM 20505</name>
    <dbReference type="NCBI Taxonomy" id="1291052"/>
    <lineage>
        <taxon>Bacteria</taxon>
        <taxon>Bacillati</taxon>
        <taxon>Bacillota</taxon>
        <taxon>Bacilli</taxon>
        <taxon>Lactobacillales</taxon>
        <taxon>Lactobacillaceae</taxon>
        <taxon>Lacticaseibacillus</taxon>
    </lineage>
</organism>
<dbReference type="PATRIC" id="fig|1291052.5.peg.1210"/>
<accession>A0A0R1ZKT2</accession>
<comment type="caution">
    <text evidence="1">The sequence shown here is derived from an EMBL/GenBank/DDBJ whole genome shotgun (WGS) entry which is preliminary data.</text>
</comment>
<proteinExistence type="predicted"/>
<reference evidence="1 2" key="1">
    <citation type="journal article" date="2015" name="Genome Announc.">
        <title>Expanding the biotechnology potential of lactobacilli through comparative genomics of 213 strains and associated genera.</title>
        <authorList>
            <person name="Sun Z."/>
            <person name="Harris H.M."/>
            <person name="McCann A."/>
            <person name="Guo C."/>
            <person name="Argimon S."/>
            <person name="Zhang W."/>
            <person name="Yang X."/>
            <person name="Jeffery I.B."/>
            <person name="Cooney J.C."/>
            <person name="Kagawa T.F."/>
            <person name="Liu W."/>
            <person name="Song Y."/>
            <person name="Salvetti E."/>
            <person name="Wrobel A."/>
            <person name="Rasinkangas P."/>
            <person name="Parkhill J."/>
            <person name="Rea M.C."/>
            <person name="O'Sullivan O."/>
            <person name="Ritari J."/>
            <person name="Douillard F.P."/>
            <person name="Paul Ross R."/>
            <person name="Yang R."/>
            <person name="Briner A.E."/>
            <person name="Felis G.E."/>
            <person name="de Vos W.M."/>
            <person name="Barrangou R."/>
            <person name="Klaenhammer T.R."/>
            <person name="Caufield P.W."/>
            <person name="Cui Y."/>
            <person name="Zhang H."/>
            <person name="O'Toole P.W."/>
        </authorList>
    </citation>
    <scope>NUCLEOTIDE SEQUENCE [LARGE SCALE GENOMIC DNA]</scope>
    <source>
        <strain evidence="1 2">DSM 20505</strain>
    </source>
</reference>
<gene>
    <name evidence="1" type="ORF">FC18_GL001192</name>
</gene>
<name>A0A0R1ZKT2_9LACO</name>
<dbReference type="STRING" id="1291052.FC18_GL001192"/>
<dbReference type="OrthoDB" id="9908953at2"/>
<sequence length="70" mass="7684">MSFLDKMSKTLKDTANKVQQSDTYAKLTSDETKAKLRDAGDAVAHGVVTGAKKVKEGVDKGAQRYEEKHQ</sequence>
<evidence type="ECO:0000313" key="2">
    <source>
        <dbReference type="Proteomes" id="UP000051679"/>
    </source>
</evidence>
<keyword evidence="2" id="KW-1185">Reference proteome</keyword>
<dbReference type="AlphaFoldDB" id="A0A0R1ZKT2"/>
<evidence type="ECO:0000313" key="1">
    <source>
        <dbReference type="EMBL" id="KRM55575.1"/>
    </source>
</evidence>
<dbReference type="EMBL" id="AYYO01000017">
    <property type="protein sequence ID" value="KRM55575.1"/>
    <property type="molecule type" value="Genomic_DNA"/>
</dbReference>